<evidence type="ECO:0000256" key="4">
    <source>
        <dbReference type="ARBA" id="ARBA00022989"/>
    </source>
</evidence>
<dbReference type="InParanoid" id="K3X807"/>
<keyword evidence="3 6" id="KW-0812">Transmembrane</keyword>
<dbReference type="eggNOG" id="ENOG502QUFC">
    <property type="taxonomic scope" value="Eukaryota"/>
</dbReference>
<dbReference type="GO" id="GO:0016020">
    <property type="term" value="C:membrane"/>
    <property type="evidence" value="ECO:0007669"/>
    <property type="project" value="UniProtKB-SubCell"/>
</dbReference>
<proteinExistence type="predicted"/>
<dbReference type="VEuPathDB" id="FungiDB:PYU1_G013327"/>
<keyword evidence="4 6" id="KW-1133">Transmembrane helix</keyword>
<dbReference type="STRING" id="431595.K3X807"/>
<dbReference type="PANTHER" id="PTHR31585:SF5">
    <property type="entry name" value="RNA-BINDING S4 DOMAIN-CONTAINING PROTEIN"/>
    <property type="match status" value="1"/>
</dbReference>
<reference evidence="8" key="2">
    <citation type="submission" date="2010-04" db="EMBL/GenBank/DDBJ databases">
        <authorList>
            <person name="Buell R."/>
            <person name="Hamilton J."/>
            <person name="Hostetler J."/>
        </authorList>
    </citation>
    <scope>NUCLEOTIDE SEQUENCE [LARGE SCALE GENOMIC DNA]</scope>
    <source>
        <strain evidence="8">DAOM:BR144</strain>
    </source>
</reference>
<feature type="transmembrane region" description="Helical" evidence="6">
    <location>
        <begin position="166"/>
        <end position="187"/>
    </location>
</feature>
<keyword evidence="2" id="KW-0813">Transport</keyword>
<evidence type="ECO:0000313" key="7">
    <source>
        <dbReference type="EnsemblProtists" id="PYU1_T013356"/>
    </source>
</evidence>
<evidence type="ECO:0000256" key="2">
    <source>
        <dbReference type="ARBA" id="ARBA00022448"/>
    </source>
</evidence>
<comment type="subcellular location">
    <subcellularLocation>
        <location evidence="1">Membrane</location>
        <topology evidence="1">Multi-pass membrane protein</topology>
    </subcellularLocation>
</comment>
<accession>K3X807</accession>
<name>K3X807_GLOUD</name>
<evidence type="ECO:0000256" key="3">
    <source>
        <dbReference type="ARBA" id="ARBA00022692"/>
    </source>
</evidence>
<reference evidence="7" key="3">
    <citation type="submission" date="2015-02" db="UniProtKB">
        <authorList>
            <consortium name="EnsemblProtists"/>
        </authorList>
    </citation>
    <scope>IDENTIFICATION</scope>
    <source>
        <strain evidence="7">DAOM BR144</strain>
    </source>
</reference>
<keyword evidence="8" id="KW-1185">Reference proteome</keyword>
<evidence type="ECO:0000256" key="6">
    <source>
        <dbReference type="SAM" id="Phobius"/>
    </source>
</evidence>
<evidence type="ECO:0000256" key="5">
    <source>
        <dbReference type="ARBA" id="ARBA00023136"/>
    </source>
</evidence>
<organism evidence="7 8">
    <name type="scientific">Globisporangium ultimum (strain ATCC 200006 / CBS 805.95 / DAOM BR144)</name>
    <name type="common">Pythium ultimum</name>
    <dbReference type="NCBI Taxonomy" id="431595"/>
    <lineage>
        <taxon>Eukaryota</taxon>
        <taxon>Sar</taxon>
        <taxon>Stramenopiles</taxon>
        <taxon>Oomycota</taxon>
        <taxon>Peronosporomycetes</taxon>
        <taxon>Pythiales</taxon>
        <taxon>Pythiaceae</taxon>
        <taxon>Globisporangium</taxon>
    </lineage>
</organism>
<reference evidence="8" key="1">
    <citation type="journal article" date="2010" name="Genome Biol.">
        <title>Genome sequence of the necrotrophic plant pathogen Pythium ultimum reveals original pathogenicity mechanisms and effector repertoire.</title>
        <authorList>
            <person name="Levesque C.A."/>
            <person name="Brouwer H."/>
            <person name="Cano L."/>
            <person name="Hamilton J.P."/>
            <person name="Holt C."/>
            <person name="Huitema E."/>
            <person name="Raffaele S."/>
            <person name="Robideau G.P."/>
            <person name="Thines M."/>
            <person name="Win J."/>
            <person name="Zerillo M.M."/>
            <person name="Beakes G.W."/>
            <person name="Boore J.L."/>
            <person name="Busam D."/>
            <person name="Dumas B."/>
            <person name="Ferriera S."/>
            <person name="Fuerstenberg S.I."/>
            <person name="Gachon C.M."/>
            <person name="Gaulin E."/>
            <person name="Govers F."/>
            <person name="Grenville-Briggs L."/>
            <person name="Horner N."/>
            <person name="Hostetler J."/>
            <person name="Jiang R.H."/>
            <person name="Johnson J."/>
            <person name="Krajaejun T."/>
            <person name="Lin H."/>
            <person name="Meijer H.J."/>
            <person name="Moore B."/>
            <person name="Morris P."/>
            <person name="Phuntmart V."/>
            <person name="Puiu D."/>
            <person name="Shetty J."/>
            <person name="Stajich J.E."/>
            <person name="Tripathy S."/>
            <person name="Wawra S."/>
            <person name="van West P."/>
            <person name="Whitty B.R."/>
            <person name="Coutinho P.M."/>
            <person name="Henrissat B."/>
            <person name="Martin F."/>
            <person name="Thomas P.D."/>
            <person name="Tyler B.M."/>
            <person name="De Vries R.P."/>
            <person name="Kamoun S."/>
            <person name="Yandell M."/>
            <person name="Tisserat N."/>
            <person name="Buell C.R."/>
        </authorList>
    </citation>
    <scope>NUCLEOTIDE SEQUENCE</scope>
    <source>
        <strain evidence="8">DAOM:BR144</strain>
    </source>
</reference>
<dbReference type="PANTHER" id="PTHR31585">
    <property type="entry name" value="FOLATE-BIOPTERIN TRANSPORTER 1, CHLOROPLASTIC"/>
    <property type="match status" value="1"/>
</dbReference>
<feature type="transmembrane region" description="Helical" evidence="6">
    <location>
        <begin position="236"/>
        <end position="259"/>
    </location>
</feature>
<dbReference type="EMBL" id="GL376609">
    <property type="status" value="NOT_ANNOTATED_CDS"/>
    <property type="molecule type" value="Genomic_DNA"/>
</dbReference>
<dbReference type="AlphaFoldDB" id="K3X807"/>
<feature type="transmembrane region" description="Helical" evidence="6">
    <location>
        <begin position="125"/>
        <end position="145"/>
    </location>
</feature>
<feature type="transmembrane region" description="Helical" evidence="6">
    <location>
        <begin position="46"/>
        <end position="68"/>
    </location>
</feature>
<dbReference type="Proteomes" id="UP000019132">
    <property type="component" value="Unassembled WGS sequence"/>
</dbReference>
<protein>
    <submittedName>
        <fullName evidence="7">Uncharacterized protein</fullName>
    </submittedName>
</protein>
<feature type="transmembrane region" description="Helical" evidence="6">
    <location>
        <begin position="75"/>
        <end position="95"/>
    </location>
</feature>
<evidence type="ECO:0000256" key="1">
    <source>
        <dbReference type="ARBA" id="ARBA00004141"/>
    </source>
</evidence>
<dbReference type="HOGENOM" id="CLU_018801_5_0_1"/>
<sequence length="390" mass="42570">METATLLNAKTLRHGGDSDKSVTGALRGGSEQPLLSPKTLGLLAKYAAAGLVYGTLPNTVTPFFTYYLNMEGTATTVAALCLFTMVCIPIGSPYFPDPELRHAKPEDYTLEQEASLHRQAPNTGGVRIVLMMLTTLGYLFADVASDAVVVKYAQREPLATRGRTQTFVYATQYLFGIGAQVITGFGLSSPPYGGLWLAIQNKAVYQVIAYLFFSGVCMGISYVAQDPITSYWVRATSFNLSISGLLSGTVMVATLAAMGKYELHWNWRTIQIIATLSILAGLDNEAAMYGLLSTVTNLSTPAALTLTTRLNVPFKVHNDDILNDRYEARRGIIVTMRFWYALKLASLTFRSWLPRQKAETQALKRNGGANPHLGGLTIAYLLGAVLLEFY</sequence>
<evidence type="ECO:0000313" key="8">
    <source>
        <dbReference type="Proteomes" id="UP000019132"/>
    </source>
</evidence>
<feature type="transmembrane region" description="Helical" evidence="6">
    <location>
        <begin position="207"/>
        <end position="224"/>
    </location>
</feature>
<dbReference type="EnsemblProtists" id="PYU1_T013356">
    <property type="protein sequence ID" value="PYU1_T013356"/>
    <property type="gene ID" value="PYU1_G013327"/>
</dbReference>
<keyword evidence="5 6" id="KW-0472">Membrane</keyword>
<dbReference type="InterPro" id="IPR039309">
    <property type="entry name" value="BT1"/>
</dbReference>